<feature type="transmembrane region" description="Helical" evidence="2">
    <location>
        <begin position="188"/>
        <end position="207"/>
    </location>
</feature>
<evidence type="ECO:0000313" key="4">
    <source>
        <dbReference type="EMBL" id="CAH0417517.1"/>
    </source>
</evidence>
<feature type="domain" description="CAAX prenyl protease 2/Lysostaphin resistance protein A-like" evidence="3">
    <location>
        <begin position="137"/>
        <end position="225"/>
    </location>
</feature>
<feature type="transmembrane region" description="Helical" evidence="2">
    <location>
        <begin position="150"/>
        <end position="176"/>
    </location>
</feature>
<accession>A0ABM8Z7W4</accession>
<dbReference type="InterPro" id="IPR003675">
    <property type="entry name" value="Rce1/LyrA-like_dom"/>
</dbReference>
<evidence type="ECO:0000313" key="5">
    <source>
        <dbReference type="Proteomes" id="UP000789707"/>
    </source>
</evidence>
<evidence type="ECO:0000256" key="2">
    <source>
        <dbReference type="SAM" id="Phobius"/>
    </source>
</evidence>
<keyword evidence="5" id="KW-1185">Reference proteome</keyword>
<dbReference type="Pfam" id="PF02517">
    <property type="entry name" value="Rce1-like"/>
    <property type="match status" value="1"/>
</dbReference>
<feature type="transmembrane region" description="Helical" evidence="2">
    <location>
        <begin position="213"/>
        <end position="231"/>
    </location>
</feature>
<dbReference type="EMBL" id="CAKKNS010000011">
    <property type="protein sequence ID" value="CAH0417517.1"/>
    <property type="molecule type" value="Genomic_DNA"/>
</dbReference>
<keyword evidence="2" id="KW-0472">Membrane</keyword>
<reference evidence="4 5" key="1">
    <citation type="submission" date="2021-11" db="EMBL/GenBank/DDBJ databases">
        <authorList>
            <person name="Depoorter E."/>
        </authorList>
    </citation>
    <scope>NUCLEOTIDE SEQUENCE [LARGE SCALE GENOMIC DNA]</scope>
    <source>
        <strain evidence="4 5">LMG 24289</strain>
    </source>
</reference>
<name>A0ABM8Z7W4_9LACO</name>
<feature type="transmembrane region" description="Helical" evidence="2">
    <location>
        <begin position="56"/>
        <end position="78"/>
    </location>
</feature>
<evidence type="ECO:0000259" key="3">
    <source>
        <dbReference type="Pfam" id="PF02517"/>
    </source>
</evidence>
<comment type="caution">
    <text evidence="4">The sequence shown here is derived from an EMBL/GenBank/DDBJ whole genome shotgun (WGS) entry which is preliminary data.</text>
</comment>
<gene>
    <name evidence="4" type="ORF">WFA24289_01859</name>
</gene>
<keyword evidence="2" id="KW-0812">Transmembrane</keyword>
<dbReference type="RefSeq" id="WP_354002020.1">
    <property type="nucleotide sequence ID" value="NZ_CAKKNS010000011.1"/>
</dbReference>
<comment type="similarity">
    <text evidence="1">Belongs to the UPF0177 family.</text>
</comment>
<keyword evidence="2" id="KW-1133">Transmembrane helix</keyword>
<sequence length="240" mass="28375">MAVLVSMWKLNKQILYITFVIIVVSIISDSIIPITFWIFVFLVIKYKAFIPNKNQSLILFIIRRLLYITFFALPILLIDKFNFYIFPINYCYFLVSVVLALTLHFLDFRQIMNIPISTLLLSVKPRKHDSTLLVESIFIFFNSISEEILFRLFVLHSIACPIFQVLVSTIIFIAIHNRAIFTSNSQKIKMQTLPIYVVFNLTVWIMYYATQSLLYPIIIHFLFNLPTLWMYSRAYVLKKK</sequence>
<feature type="transmembrane region" description="Helical" evidence="2">
    <location>
        <begin position="127"/>
        <end position="144"/>
    </location>
</feature>
<organism evidence="4 5">
    <name type="scientific">Periweissella fabaria</name>
    <dbReference type="NCBI Taxonomy" id="546157"/>
    <lineage>
        <taxon>Bacteria</taxon>
        <taxon>Bacillati</taxon>
        <taxon>Bacillota</taxon>
        <taxon>Bacilli</taxon>
        <taxon>Lactobacillales</taxon>
        <taxon>Lactobacillaceae</taxon>
        <taxon>Periweissella</taxon>
    </lineage>
</organism>
<protein>
    <recommendedName>
        <fullName evidence="3">CAAX prenyl protease 2/Lysostaphin resistance protein A-like domain-containing protein</fullName>
    </recommendedName>
</protein>
<proteinExistence type="inferred from homology"/>
<dbReference type="Proteomes" id="UP000789707">
    <property type="component" value="Unassembled WGS sequence"/>
</dbReference>
<feature type="transmembrane region" description="Helical" evidence="2">
    <location>
        <begin position="14"/>
        <end position="44"/>
    </location>
</feature>
<feature type="transmembrane region" description="Helical" evidence="2">
    <location>
        <begin position="84"/>
        <end position="106"/>
    </location>
</feature>
<evidence type="ECO:0000256" key="1">
    <source>
        <dbReference type="ARBA" id="ARBA00009067"/>
    </source>
</evidence>